<keyword evidence="9" id="KW-1185">Reference proteome</keyword>
<evidence type="ECO:0000313" key="9">
    <source>
        <dbReference type="Proteomes" id="UP000800981"/>
    </source>
</evidence>
<evidence type="ECO:0000256" key="6">
    <source>
        <dbReference type="SAM" id="MobiDB-lite"/>
    </source>
</evidence>
<evidence type="ECO:0000256" key="2">
    <source>
        <dbReference type="ARBA" id="ARBA00022475"/>
    </source>
</evidence>
<keyword evidence="5 7" id="KW-0472">Membrane</keyword>
<evidence type="ECO:0000256" key="7">
    <source>
        <dbReference type="SAM" id="Phobius"/>
    </source>
</evidence>
<name>A0ABX0GVX4_9ACTN</name>
<dbReference type="RefSeq" id="WP_166279814.1">
    <property type="nucleotide sequence ID" value="NZ_JAANNP010000002.1"/>
</dbReference>
<feature type="transmembrane region" description="Helical" evidence="7">
    <location>
        <begin position="378"/>
        <end position="404"/>
    </location>
</feature>
<keyword evidence="4 7" id="KW-1133">Transmembrane helix</keyword>
<comment type="caution">
    <text evidence="8">The sequence shown here is derived from an EMBL/GenBank/DDBJ whole genome shotgun (WGS) entry which is preliminary data.</text>
</comment>
<feature type="transmembrane region" description="Helical" evidence="7">
    <location>
        <begin position="197"/>
        <end position="214"/>
    </location>
</feature>
<evidence type="ECO:0000256" key="5">
    <source>
        <dbReference type="ARBA" id="ARBA00023136"/>
    </source>
</evidence>
<sequence>MSASRNALPDDPATRDGTATAEDTAAAETVEPALAPPRRPLLGIVARGGSWNALGQLLPVVVNIVLTPYVIHDLGVERFGLWALLLSVTMLLASFDGGIAPSAQRYFSIYAGRDDSDATTRLFTSLFVLLVSVGSVLFLALLLLGPQLLELLDVPAELHDEGAFVARMMSLVVVFGLLRQLFSAVLTSHGRFATPSLANVAGYVAYACGAVVTITAGFGLRGLVCGLVAQNALSTLLLVPGAMRSLSRSGVALLPRSELWDYLKYASRVQVVGLIGIINTQADALITAAFLSVRHVGLLSAGANFGNQLRYVPVNALVPIATLLGQAYGEKGEVESHEDFRRLQRLWVIGSTGWSVVALVAVYFGVSAWLGEGYQTSAVVATIVVAGHGVNLWTGVTTLWLGIIGRPELEVRYAVISVTLNVLLTLALVVPAGVVGVVTATAVGQALSSLYLLRIVRRNLDHPVRSFLRDIPVLPALAAALTGLALELAVRPVTPTGPLGLVVCGVAAAPAFVVYALLAVGPRTALAMVRSRGRAAA</sequence>
<dbReference type="PANTHER" id="PTHR30250">
    <property type="entry name" value="PST FAMILY PREDICTED COLANIC ACID TRANSPORTER"/>
    <property type="match status" value="1"/>
</dbReference>
<keyword evidence="3 7" id="KW-0812">Transmembrane</keyword>
<evidence type="ECO:0000313" key="8">
    <source>
        <dbReference type="EMBL" id="NHC13428.1"/>
    </source>
</evidence>
<dbReference type="PANTHER" id="PTHR30250:SF26">
    <property type="entry name" value="PSMA PROTEIN"/>
    <property type="match status" value="1"/>
</dbReference>
<reference evidence="8 9" key="1">
    <citation type="submission" date="2020-03" db="EMBL/GenBank/DDBJ databases">
        <title>Two novel Motilibacter sp.</title>
        <authorList>
            <person name="Liu S."/>
        </authorList>
    </citation>
    <scope>NUCLEOTIDE SEQUENCE [LARGE SCALE GENOMIC DNA]</scope>
    <source>
        <strain evidence="8 9">E257</strain>
    </source>
</reference>
<comment type="subcellular location">
    <subcellularLocation>
        <location evidence="1">Cell membrane</location>
        <topology evidence="1">Multi-pass membrane protein</topology>
    </subcellularLocation>
</comment>
<dbReference type="Pfam" id="PF01943">
    <property type="entry name" value="Polysacc_synt"/>
    <property type="match status" value="1"/>
</dbReference>
<dbReference type="InterPro" id="IPR002797">
    <property type="entry name" value="Polysacc_synth"/>
</dbReference>
<feature type="transmembrane region" description="Helical" evidence="7">
    <location>
        <begin position="499"/>
        <end position="520"/>
    </location>
</feature>
<protein>
    <submittedName>
        <fullName evidence="8">Oligosaccharide flippase family protein</fullName>
    </submittedName>
</protein>
<feature type="transmembrane region" description="Helical" evidence="7">
    <location>
        <begin position="79"/>
        <end position="101"/>
    </location>
</feature>
<dbReference type="Proteomes" id="UP000800981">
    <property type="component" value="Unassembled WGS sequence"/>
</dbReference>
<evidence type="ECO:0000256" key="1">
    <source>
        <dbReference type="ARBA" id="ARBA00004651"/>
    </source>
</evidence>
<feature type="transmembrane region" description="Helical" evidence="7">
    <location>
        <begin position="346"/>
        <end position="366"/>
    </location>
</feature>
<evidence type="ECO:0000256" key="4">
    <source>
        <dbReference type="ARBA" id="ARBA00022989"/>
    </source>
</evidence>
<feature type="compositionally biased region" description="Low complexity" evidence="6">
    <location>
        <begin position="15"/>
        <end position="30"/>
    </location>
</feature>
<feature type="transmembrane region" description="Helical" evidence="7">
    <location>
        <begin position="164"/>
        <end position="185"/>
    </location>
</feature>
<proteinExistence type="predicted"/>
<gene>
    <name evidence="8" type="ORF">G9H71_06490</name>
</gene>
<dbReference type="EMBL" id="JAANNP010000002">
    <property type="protein sequence ID" value="NHC13428.1"/>
    <property type="molecule type" value="Genomic_DNA"/>
</dbReference>
<dbReference type="InterPro" id="IPR050833">
    <property type="entry name" value="Poly_Biosynth_Transport"/>
</dbReference>
<organism evidence="8 9">
    <name type="scientific">Motilibacter deserti</name>
    <dbReference type="NCBI Taxonomy" id="2714956"/>
    <lineage>
        <taxon>Bacteria</taxon>
        <taxon>Bacillati</taxon>
        <taxon>Actinomycetota</taxon>
        <taxon>Actinomycetes</taxon>
        <taxon>Motilibacterales</taxon>
        <taxon>Motilibacteraceae</taxon>
        <taxon>Motilibacter</taxon>
    </lineage>
</organism>
<keyword evidence="2" id="KW-1003">Cell membrane</keyword>
<evidence type="ECO:0000256" key="3">
    <source>
        <dbReference type="ARBA" id="ARBA00022692"/>
    </source>
</evidence>
<feature type="transmembrane region" description="Helical" evidence="7">
    <location>
        <begin position="122"/>
        <end position="144"/>
    </location>
</feature>
<feature type="region of interest" description="Disordered" evidence="6">
    <location>
        <begin position="1"/>
        <end position="30"/>
    </location>
</feature>
<accession>A0ABX0GVX4</accession>